<keyword evidence="1" id="KW-1133">Transmembrane helix</keyword>
<protein>
    <submittedName>
        <fullName evidence="2">Uncharacterized protein</fullName>
    </submittedName>
</protein>
<feature type="transmembrane region" description="Helical" evidence="1">
    <location>
        <begin position="21"/>
        <end position="40"/>
    </location>
</feature>
<dbReference type="AlphaFoldDB" id="A0ABD6C7J1"/>
<reference evidence="2 3" key="1">
    <citation type="journal article" date="2019" name="Int. J. Syst. Evol. Microbiol.">
        <title>The Global Catalogue of Microorganisms (GCM) 10K type strain sequencing project: providing services to taxonomists for standard genome sequencing and annotation.</title>
        <authorList>
            <consortium name="The Broad Institute Genomics Platform"/>
            <consortium name="The Broad Institute Genome Sequencing Center for Infectious Disease"/>
            <person name="Wu L."/>
            <person name="Ma J."/>
        </authorList>
    </citation>
    <scope>NUCLEOTIDE SEQUENCE [LARGE SCALE GENOMIC DNA]</scope>
    <source>
        <strain evidence="2 3">CGMCC 1.12125</strain>
    </source>
</reference>
<dbReference type="RefSeq" id="WP_247377360.1">
    <property type="nucleotide sequence ID" value="NZ_JALLGV010000003.1"/>
</dbReference>
<sequence length="206" mass="23099">MSRRKRDVKRRGYRAVGRETVRTVATLVVGSVVIAVFSIWHRLLGVLRSSPGPGSQQRDGSQGPELVEYELGWYRYLKAFDAHHGPTGSPDRDPASGSFLRGLRTWLATRCLRGYTLGDEVYVCPNAPRVLRVHQAGHAPSFGSEFPTLVRSRRDSGGLDDAPLSTLDVMLPGDFPHTLLRLRDTRGLTDTYEEWLDTGRIERVNR</sequence>
<evidence type="ECO:0000256" key="1">
    <source>
        <dbReference type="SAM" id="Phobius"/>
    </source>
</evidence>
<keyword evidence="3" id="KW-1185">Reference proteome</keyword>
<organism evidence="2 3">
    <name type="scientific">Halorientalis brevis</name>
    <dbReference type="NCBI Taxonomy" id="1126241"/>
    <lineage>
        <taxon>Archaea</taxon>
        <taxon>Methanobacteriati</taxon>
        <taxon>Methanobacteriota</taxon>
        <taxon>Stenosarchaea group</taxon>
        <taxon>Halobacteria</taxon>
        <taxon>Halobacteriales</taxon>
        <taxon>Haloarculaceae</taxon>
        <taxon>Halorientalis</taxon>
    </lineage>
</organism>
<accession>A0ABD6C7J1</accession>
<keyword evidence="1" id="KW-0812">Transmembrane</keyword>
<keyword evidence="1" id="KW-0472">Membrane</keyword>
<comment type="caution">
    <text evidence="2">The sequence shown here is derived from an EMBL/GenBank/DDBJ whole genome shotgun (WGS) entry which is preliminary data.</text>
</comment>
<dbReference type="EMBL" id="JBHUDJ010000001">
    <property type="protein sequence ID" value="MFD1585661.1"/>
    <property type="molecule type" value="Genomic_DNA"/>
</dbReference>
<proteinExistence type="predicted"/>
<name>A0ABD6C7J1_9EURY</name>
<gene>
    <name evidence="2" type="ORF">ACFR9U_01600</name>
</gene>
<evidence type="ECO:0000313" key="3">
    <source>
        <dbReference type="Proteomes" id="UP001597119"/>
    </source>
</evidence>
<evidence type="ECO:0000313" key="2">
    <source>
        <dbReference type="EMBL" id="MFD1585661.1"/>
    </source>
</evidence>
<dbReference type="Proteomes" id="UP001597119">
    <property type="component" value="Unassembled WGS sequence"/>
</dbReference>